<feature type="domain" description="Flagellar motor switch protein FliN-like C-terminal" evidence="8">
    <location>
        <begin position="240"/>
        <end position="302"/>
    </location>
</feature>
<evidence type="ECO:0000256" key="2">
    <source>
        <dbReference type="ARBA" id="ARBA00022475"/>
    </source>
</evidence>
<evidence type="ECO:0000313" key="9">
    <source>
        <dbReference type="EMBL" id="MFC0683325.1"/>
    </source>
</evidence>
<accession>A0ABV6S277</accession>
<keyword evidence="10" id="KW-1185">Reference proteome</keyword>
<dbReference type="Gene3D" id="3.40.1550.10">
    <property type="entry name" value="CheC-like"/>
    <property type="match status" value="1"/>
</dbReference>
<proteinExistence type="predicted"/>
<keyword evidence="3" id="KW-0145">Chemotaxis</keyword>
<evidence type="ECO:0000313" key="10">
    <source>
        <dbReference type="Proteomes" id="UP001589858"/>
    </source>
</evidence>
<feature type="compositionally biased region" description="Basic residues" evidence="7">
    <location>
        <begin position="216"/>
        <end position="227"/>
    </location>
</feature>
<protein>
    <submittedName>
        <fullName evidence="9">FliM/FliN family flagellar motor switch protein</fullName>
    </submittedName>
</protein>
<dbReference type="Pfam" id="PF01052">
    <property type="entry name" value="FliMN_C"/>
    <property type="match status" value="1"/>
</dbReference>
<keyword evidence="9" id="KW-0966">Cell projection</keyword>
<keyword evidence="9" id="KW-0969">Cilium</keyword>
<keyword evidence="2" id="KW-1003">Cell membrane</keyword>
<organism evidence="9 10">
    <name type="scientific">Novosphingobium clariflavum</name>
    <dbReference type="NCBI Taxonomy" id="2029884"/>
    <lineage>
        <taxon>Bacteria</taxon>
        <taxon>Pseudomonadati</taxon>
        <taxon>Pseudomonadota</taxon>
        <taxon>Alphaproteobacteria</taxon>
        <taxon>Sphingomonadales</taxon>
        <taxon>Sphingomonadaceae</taxon>
        <taxon>Novosphingobium</taxon>
    </lineage>
</organism>
<name>A0ABV6S277_9SPHN</name>
<evidence type="ECO:0000256" key="7">
    <source>
        <dbReference type="SAM" id="MobiDB-lite"/>
    </source>
</evidence>
<dbReference type="InterPro" id="IPR036429">
    <property type="entry name" value="SpoA-like_sf"/>
</dbReference>
<dbReference type="Gene3D" id="2.30.330.10">
    <property type="entry name" value="SpoA-like"/>
    <property type="match status" value="1"/>
</dbReference>
<sequence>MASSAITGMSDAYRKAAHCTELLGKPPSLSELVPALSLVGERLSRTLAAALAGLAGGDPPVVSAGMPMDGTLASLQGDLEGLAAHTLMVLEPGGLPVLATFEAETVFRLVDRTFGGRGALPDPIPEAFPLSALLLIDQIETCLGQALGAALEGPAPYLARSLRRDTSLRQLDPFPRGEELLMLTLEVEEPGFSPWSLRLSFPVATLAAVTMPPRRPAARKSRSHGRVPARPDARREPFASIPVEVTALLVDMTMPMARLSALSPGDVLPVAVARSVPLQLGGRTFATGAVGELDDRVAVQIQIAF</sequence>
<evidence type="ECO:0000256" key="1">
    <source>
        <dbReference type="ARBA" id="ARBA00004202"/>
    </source>
</evidence>
<dbReference type="InterPro" id="IPR028976">
    <property type="entry name" value="CheC-like_sf"/>
</dbReference>
<evidence type="ECO:0000256" key="3">
    <source>
        <dbReference type="ARBA" id="ARBA00022500"/>
    </source>
</evidence>
<dbReference type="EMBL" id="JBHLTM010000009">
    <property type="protein sequence ID" value="MFC0683325.1"/>
    <property type="molecule type" value="Genomic_DNA"/>
</dbReference>
<dbReference type="InterPro" id="IPR001543">
    <property type="entry name" value="FliN-like_C"/>
</dbReference>
<evidence type="ECO:0000259" key="8">
    <source>
        <dbReference type="Pfam" id="PF01052"/>
    </source>
</evidence>
<dbReference type="Proteomes" id="UP001589858">
    <property type="component" value="Unassembled WGS sequence"/>
</dbReference>
<evidence type="ECO:0000256" key="4">
    <source>
        <dbReference type="ARBA" id="ARBA00022779"/>
    </source>
</evidence>
<keyword evidence="4" id="KW-0283">Flagellar rotation</keyword>
<evidence type="ECO:0000256" key="6">
    <source>
        <dbReference type="ARBA" id="ARBA00025044"/>
    </source>
</evidence>
<reference evidence="9 10" key="1">
    <citation type="submission" date="2024-09" db="EMBL/GenBank/DDBJ databases">
        <authorList>
            <person name="Sun Q."/>
            <person name="Mori K."/>
        </authorList>
    </citation>
    <scope>NUCLEOTIDE SEQUENCE [LARGE SCALE GENOMIC DNA]</scope>
    <source>
        <strain evidence="9 10">CICC 11035S</strain>
    </source>
</reference>
<comment type="subcellular location">
    <subcellularLocation>
        <location evidence="1">Cell membrane</location>
        <topology evidence="1">Peripheral membrane protein</topology>
    </subcellularLocation>
</comment>
<evidence type="ECO:0000256" key="5">
    <source>
        <dbReference type="ARBA" id="ARBA00023136"/>
    </source>
</evidence>
<dbReference type="SUPFAM" id="SSF101801">
    <property type="entry name" value="Surface presentation of antigens (SPOA)"/>
    <property type="match status" value="1"/>
</dbReference>
<comment type="caution">
    <text evidence="9">The sequence shown here is derived from an EMBL/GenBank/DDBJ whole genome shotgun (WGS) entry which is preliminary data.</text>
</comment>
<keyword evidence="5" id="KW-0472">Membrane</keyword>
<feature type="region of interest" description="Disordered" evidence="7">
    <location>
        <begin position="212"/>
        <end position="233"/>
    </location>
</feature>
<gene>
    <name evidence="9" type="ORF">ACFFF8_01820</name>
</gene>
<dbReference type="RefSeq" id="WP_267220389.1">
    <property type="nucleotide sequence ID" value="NZ_JAPCWC010000007.1"/>
</dbReference>
<keyword evidence="9" id="KW-0282">Flagellum</keyword>
<comment type="function">
    <text evidence="6">FliM is one of three proteins (FliG, FliN, FliM) that forms the rotor-mounted switch complex (C ring), located at the base of the basal body. This complex interacts with the CheY and CheZ chemotaxis proteins, in addition to contacting components of the motor that determine the direction of flagellar rotation.</text>
</comment>